<sequence length="93" mass="9659">MEISNGAVATSGTYEKGSHIHDPWTGLIAIGGTSATVWGPSGGTAEAMATALIVSGKDGARWFSKPELADYSAWCIDRGDDTSWSISGADFPH</sequence>
<dbReference type="Gene3D" id="3.10.520.10">
    <property type="entry name" value="ApbE-like domains"/>
    <property type="match status" value="1"/>
</dbReference>
<name>A0A6J6C0E8_9ZZZZ</name>
<dbReference type="EMBL" id="CAEZSC010000116">
    <property type="protein sequence ID" value="CAB4543993.1"/>
    <property type="molecule type" value="Genomic_DNA"/>
</dbReference>
<protein>
    <submittedName>
        <fullName evidence="1">Unannotated protein</fullName>
    </submittedName>
</protein>
<reference evidence="1" key="1">
    <citation type="submission" date="2020-05" db="EMBL/GenBank/DDBJ databases">
        <authorList>
            <person name="Chiriac C."/>
            <person name="Salcher M."/>
            <person name="Ghai R."/>
            <person name="Kavagutti S V."/>
        </authorList>
    </citation>
    <scope>NUCLEOTIDE SEQUENCE</scope>
</reference>
<evidence type="ECO:0000313" key="1">
    <source>
        <dbReference type="EMBL" id="CAB4543993.1"/>
    </source>
</evidence>
<organism evidence="1">
    <name type="scientific">freshwater metagenome</name>
    <dbReference type="NCBI Taxonomy" id="449393"/>
    <lineage>
        <taxon>unclassified sequences</taxon>
        <taxon>metagenomes</taxon>
        <taxon>ecological metagenomes</taxon>
    </lineage>
</organism>
<dbReference type="InterPro" id="IPR003374">
    <property type="entry name" value="ApbE-like_sf"/>
</dbReference>
<dbReference type="InterPro" id="IPR024932">
    <property type="entry name" value="ApbE"/>
</dbReference>
<proteinExistence type="predicted"/>
<dbReference type="Pfam" id="PF02424">
    <property type="entry name" value="ApbE"/>
    <property type="match status" value="1"/>
</dbReference>
<gene>
    <name evidence="1" type="ORF">UFOPK1380_01226</name>
</gene>
<dbReference type="AlphaFoldDB" id="A0A6J6C0E8"/>
<dbReference type="SUPFAM" id="SSF143631">
    <property type="entry name" value="ApbE-like"/>
    <property type="match status" value="1"/>
</dbReference>
<accession>A0A6J6C0E8</accession>